<dbReference type="KEGG" id="simp:C6571_01785"/>
<evidence type="ECO:0000256" key="2">
    <source>
        <dbReference type="ARBA" id="ARBA00023125"/>
    </source>
</evidence>
<evidence type="ECO:0000259" key="5">
    <source>
        <dbReference type="PROSITE" id="PS50977"/>
    </source>
</evidence>
<dbReference type="GO" id="GO:0003677">
    <property type="term" value="F:DNA binding"/>
    <property type="evidence" value="ECO:0007669"/>
    <property type="project" value="UniProtKB-UniRule"/>
</dbReference>
<evidence type="ECO:0000256" key="1">
    <source>
        <dbReference type="ARBA" id="ARBA00023015"/>
    </source>
</evidence>
<proteinExistence type="predicted"/>
<sequence length="193" mass="20206">MRYPATHKQDTRARLLKTTGALAKRQGFAGTGVDGLMAAAGLTSGAFYSHFRSKGELLEAIVQTELQRSGKLFSGKSRKQLLRIVEGYLSPAHVAQPESGCAIPALASEVARASGATRQAFEQGVVAMKDSMAAATASDAQAWSVVAQLVGAVELARAMPSQALREALLKGVLENVRRQLEGAEGVADPGKSA</sequence>
<dbReference type="SUPFAM" id="SSF48498">
    <property type="entry name" value="Tetracyclin repressor-like, C-terminal domain"/>
    <property type="match status" value="1"/>
</dbReference>
<dbReference type="PANTHER" id="PTHR47506">
    <property type="entry name" value="TRANSCRIPTIONAL REGULATORY PROTEIN"/>
    <property type="match status" value="1"/>
</dbReference>
<feature type="DNA-binding region" description="H-T-H motif" evidence="4">
    <location>
        <begin position="32"/>
        <end position="51"/>
    </location>
</feature>
<keyword evidence="2 4" id="KW-0238">DNA-binding</keyword>
<dbReference type="PRINTS" id="PR00455">
    <property type="entry name" value="HTHTETR"/>
</dbReference>
<dbReference type="Gene3D" id="1.10.357.10">
    <property type="entry name" value="Tetracycline Repressor, domain 2"/>
    <property type="match status" value="1"/>
</dbReference>
<dbReference type="Proteomes" id="UP000239326">
    <property type="component" value="Chromosome"/>
</dbReference>
<dbReference type="Gene3D" id="1.10.10.60">
    <property type="entry name" value="Homeodomain-like"/>
    <property type="match status" value="1"/>
</dbReference>
<name>A0A2S0MWB5_9BURK</name>
<dbReference type="Pfam" id="PF00440">
    <property type="entry name" value="TetR_N"/>
    <property type="match status" value="1"/>
</dbReference>
<dbReference type="InterPro" id="IPR009057">
    <property type="entry name" value="Homeodomain-like_sf"/>
</dbReference>
<evidence type="ECO:0000256" key="3">
    <source>
        <dbReference type="ARBA" id="ARBA00023163"/>
    </source>
</evidence>
<keyword evidence="1" id="KW-0805">Transcription regulation</keyword>
<dbReference type="InterPro" id="IPR001647">
    <property type="entry name" value="HTH_TetR"/>
</dbReference>
<dbReference type="PANTHER" id="PTHR47506:SF7">
    <property type="entry name" value="TRANSCRIPTIONAL REGULATORY PROTEIN"/>
    <property type="match status" value="1"/>
</dbReference>
<keyword evidence="3" id="KW-0804">Transcription</keyword>
<accession>A0A2S0MWB5</accession>
<dbReference type="SUPFAM" id="SSF46689">
    <property type="entry name" value="Homeodomain-like"/>
    <property type="match status" value="1"/>
</dbReference>
<dbReference type="AlphaFoldDB" id="A0A2S0MWB5"/>
<dbReference type="RefSeq" id="WP_106445179.1">
    <property type="nucleotide sequence ID" value="NZ_CP027669.1"/>
</dbReference>
<evidence type="ECO:0000256" key="4">
    <source>
        <dbReference type="PROSITE-ProRule" id="PRU00335"/>
    </source>
</evidence>
<evidence type="ECO:0000313" key="7">
    <source>
        <dbReference type="Proteomes" id="UP000239326"/>
    </source>
</evidence>
<dbReference type="OrthoDB" id="9798857at2"/>
<evidence type="ECO:0000313" key="6">
    <source>
        <dbReference type="EMBL" id="AVO40186.1"/>
    </source>
</evidence>
<feature type="domain" description="HTH tetR-type" evidence="5">
    <location>
        <begin position="9"/>
        <end position="69"/>
    </location>
</feature>
<dbReference type="PROSITE" id="PS50977">
    <property type="entry name" value="HTH_TETR_2"/>
    <property type="match status" value="1"/>
</dbReference>
<organism evidence="6 7">
    <name type="scientific">Simplicispira suum</name>
    <dbReference type="NCBI Taxonomy" id="2109915"/>
    <lineage>
        <taxon>Bacteria</taxon>
        <taxon>Pseudomonadati</taxon>
        <taxon>Pseudomonadota</taxon>
        <taxon>Betaproteobacteria</taxon>
        <taxon>Burkholderiales</taxon>
        <taxon>Comamonadaceae</taxon>
        <taxon>Simplicispira</taxon>
    </lineage>
</organism>
<gene>
    <name evidence="6" type="ORF">C6571_01785</name>
</gene>
<keyword evidence="7" id="KW-1185">Reference proteome</keyword>
<protein>
    <submittedName>
        <fullName evidence="6">TetR family transcriptional regulator</fullName>
    </submittedName>
</protein>
<dbReference type="EMBL" id="CP027669">
    <property type="protein sequence ID" value="AVO40186.1"/>
    <property type="molecule type" value="Genomic_DNA"/>
</dbReference>
<dbReference type="InterPro" id="IPR036271">
    <property type="entry name" value="Tet_transcr_reg_TetR-rel_C_sf"/>
</dbReference>
<reference evidence="6 7" key="1">
    <citation type="submission" date="2018-03" db="EMBL/GenBank/DDBJ databases">
        <title>Genome sequencing of Simplicispira sp.</title>
        <authorList>
            <person name="Kim S.-J."/>
            <person name="Heo J."/>
            <person name="Kwon S.-W."/>
        </authorList>
    </citation>
    <scope>NUCLEOTIDE SEQUENCE [LARGE SCALE GENOMIC DNA]</scope>
    <source>
        <strain evidence="6 7">SC1-8</strain>
    </source>
</reference>